<comment type="subcellular location">
    <subcellularLocation>
        <location evidence="1 6">Membrane</location>
        <topology evidence="1 6">Multi-pass membrane protein</topology>
    </subcellularLocation>
</comment>
<dbReference type="SUPFAM" id="SSF118215">
    <property type="entry name" value="Proton glutamate symport protein"/>
    <property type="match status" value="1"/>
</dbReference>
<dbReference type="Gene3D" id="1.10.3860.10">
    <property type="entry name" value="Sodium:dicarboxylate symporter"/>
    <property type="match status" value="1"/>
</dbReference>
<sequence>MSTEPMNQSKSFDEDSETKAPTEQQTSLDTDNHEIRTKKPWWYSVKEPGSALQIVIAAVLAIAIGMTVVNTTSNIPEAATAIVGIPGRLWLRSLQAVVLPLIVCSMIVAVQKLKEISAGGHTLARWTIGFYIVTTIIAVAHSTILVSLVWRHMYSIASGSALQVSEDDVRTIEERKDTKIHDVVVQMFDSLIPSNIVMALAENELLAVLVCSVIVGYLIKGSKSTLLRAVHEIEDIIMVIITFLIKLAPIGVFFLILPNLFRLNMEDIGRNLGILIGSSIASMFIHLFIVLPALFFLVTRREPYSYWFKCAPAWITAWGTASSAATMSVTMKEVRERGLSETVCKFTIPLANANSSFSTAIYFPATVVFMAATQGITLNAAEYVIVILLSSLASIGATPIPSSSLVLTVMICTSVGVPITGMYAVVVAIDWFLDRFRTAVNVSGDLYGTAIIAKLSKIPDDAAEDHEVLDNSDRV</sequence>
<evidence type="ECO:0000256" key="5">
    <source>
        <dbReference type="ARBA" id="ARBA00023136"/>
    </source>
</evidence>
<keyword evidence="3 6" id="KW-0812">Transmembrane</keyword>
<protein>
    <recommendedName>
        <fullName evidence="6">Amino acid transporter</fullName>
    </recommendedName>
</protein>
<dbReference type="EMBL" id="LATX01001304">
    <property type="protein sequence ID" value="KTB42684.1"/>
    <property type="molecule type" value="Genomic_DNA"/>
</dbReference>
<dbReference type="InterPro" id="IPR036458">
    <property type="entry name" value="Na:dicarbo_symporter_sf"/>
</dbReference>
<keyword evidence="5 6" id="KW-0472">Membrane</keyword>
<feature type="compositionally biased region" description="Basic and acidic residues" evidence="7">
    <location>
        <begin position="11"/>
        <end position="20"/>
    </location>
</feature>
<dbReference type="PANTHER" id="PTHR11958:SF63">
    <property type="entry name" value="AMINO ACID TRANSPORTER"/>
    <property type="match status" value="1"/>
</dbReference>
<keyword evidence="2 6" id="KW-0813">Transport</keyword>
<feature type="transmembrane region" description="Helical" evidence="6">
    <location>
        <begin position="380"/>
        <end position="400"/>
    </location>
</feature>
<feature type="compositionally biased region" description="Polar residues" evidence="7">
    <location>
        <begin position="1"/>
        <end position="10"/>
    </location>
</feature>
<reference evidence="8 9" key="1">
    <citation type="submission" date="2015-12" db="EMBL/GenBank/DDBJ databases">
        <title>Draft genome sequence of Moniliophthora roreri, the causal agent of frosty pod rot of cacao.</title>
        <authorList>
            <person name="Aime M.C."/>
            <person name="Diaz-Valderrama J.R."/>
            <person name="Kijpornyongpan T."/>
            <person name="Phillips-Mora W."/>
        </authorList>
    </citation>
    <scope>NUCLEOTIDE SEQUENCE [LARGE SCALE GENOMIC DNA]</scope>
    <source>
        <strain evidence="8 9">MCA 2952</strain>
    </source>
</reference>
<feature type="transmembrane region" description="Helical" evidence="6">
    <location>
        <begin position="128"/>
        <end position="150"/>
    </location>
</feature>
<dbReference type="AlphaFoldDB" id="A0A0W0G281"/>
<feature type="transmembrane region" description="Helical" evidence="6">
    <location>
        <begin position="196"/>
        <end position="219"/>
    </location>
</feature>
<organism evidence="8 9">
    <name type="scientific">Moniliophthora roreri</name>
    <name type="common">Frosty pod rot fungus</name>
    <name type="synonym">Monilia roreri</name>
    <dbReference type="NCBI Taxonomy" id="221103"/>
    <lineage>
        <taxon>Eukaryota</taxon>
        <taxon>Fungi</taxon>
        <taxon>Dikarya</taxon>
        <taxon>Basidiomycota</taxon>
        <taxon>Agaricomycotina</taxon>
        <taxon>Agaricomycetes</taxon>
        <taxon>Agaricomycetidae</taxon>
        <taxon>Agaricales</taxon>
        <taxon>Marasmiineae</taxon>
        <taxon>Marasmiaceae</taxon>
        <taxon>Moniliophthora</taxon>
    </lineage>
</organism>
<dbReference type="eggNOG" id="KOG3787">
    <property type="taxonomic scope" value="Eukaryota"/>
</dbReference>
<feature type="transmembrane region" description="Helical" evidence="6">
    <location>
        <begin position="239"/>
        <end position="260"/>
    </location>
</feature>
<evidence type="ECO:0000256" key="6">
    <source>
        <dbReference type="RuleBase" id="RU361216"/>
    </source>
</evidence>
<dbReference type="Pfam" id="PF00375">
    <property type="entry name" value="SDF"/>
    <property type="match status" value="1"/>
</dbReference>
<dbReference type="PRINTS" id="PR00173">
    <property type="entry name" value="EDTRNSPORT"/>
</dbReference>
<keyword evidence="6" id="KW-0769">Symport</keyword>
<keyword evidence="4 6" id="KW-1133">Transmembrane helix</keyword>
<proteinExistence type="inferred from homology"/>
<evidence type="ECO:0000256" key="7">
    <source>
        <dbReference type="SAM" id="MobiDB-lite"/>
    </source>
</evidence>
<evidence type="ECO:0000313" key="9">
    <source>
        <dbReference type="Proteomes" id="UP000054988"/>
    </source>
</evidence>
<dbReference type="InterPro" id="IPR050746">
    <property type="entry name" value="DAACS"/>
</dbReference>
<feature type="transmembrane region" description="Helical" evidence="6">
    <location>
        <begin position="272"/>
        <end position="298"/>
    </location>
</feature>
<comment type="caution">
    <text evidence="8">The sequence shown here is derived from an EMBL/GenBank/DDBJ whole genome shotgun (WGS) entry which is preliminary data.</text>
</comment>
<accession>A0A0W0G281</accession>
<gene>
    <name evidence="8" type="ORF">WG66_4713</name>
</gene>
<feature type="transmembrane region" description="Helical" evidence="6">
    <location>
        <begin position="50"/>
        <end position="69"/>
    </location>
</feature>
<dbReference type="PANTHER" id="PTHR11958">
    <property type="entry name" value="SODIUM/DICARBOXYLATE SYMPORTER-RELATED"/>
    <property type="match status" value="1"/>
</dbReference>
<evidence type="ECO:0000256" key="4">
    <source>
        <dbReference type="ARBA" id="ARBA00022989"/>
    </source>
</evidence>
<feature type="region of interest" description="Disordered" evidence="7">
    <location>
        <begin position="1"/>
        <end position="31"/>
    </location>
</feature>
<evidence type="ECO:0000256" key="3">
    <source>
        <dbReference type="ARBA" id="ARBA00022692"/>
    </source>
</evidence>
<evidence type="ECO:0000256" key="1">
    <source>
        <dbReference type="ARBA" id="ARBA00004141"/>
    </source>
</evidence>
<dbReference type="InterPro" id="IPR001991">
    <property type="entry name" value="Na-dicarboxylate_symporter"/>
</dbReference>
<dbReference type="GO" id="GO:0005313">
    <property type="term" value="F:L-glutamate transmembrane transporter activity"/>
    <property type="evidence" value="ECO:0007669"/>
    <property type="project" value="TreeGrafter"/>
</dbReference>
<dbReference type="GO" id="GO:0015175">
    <property type="term" value="F:neutral L-amino acid transmembrane transporter activity"/>
    <property type="evidence" value="ECO:0007669"/>
    <property type="project" value="TreeGrafter"/>
</dbReference>
<feature type="transmembrane region" description="Helical" evidence="6">
    <location>
        <begin position="406"/>
        <end position="433"/>
    </location>
</feature>
<feature type="transmembrane region" description="Helical" evidence="6">
    <location>
        <begin position="89"/>
        <end position="108"/>
    </location>
</feature>
<evidence type="ECO:0000256" key="2">
    <source>
        <dbReference type="ARBA" id="ARBA00022448"/>
    </source>
</evidence>
<evidence type="ECO:0000313" key="8">
    <source>
        <dbReference type="EMBL" id="KTB42684.1"/>
    </source>
</evidence>
<dbReference type="GO" id="GO:0005886">
    <property type="term" value="C:plasma membrane"/>
    <property type="evidence" value="ECO:0007669"/>
    <property type="project" value="TreeGrafter"/>
</dbReference>
<dbReference type="GO" id="GO:0015501">
    <property type="term" value="F:glutamate:sodium symporter activity"/>
    <property type="evidence" value="ECO:0007669"/>
    <property type="project" value="TreeGrafter"/>
</dbReference>
<name>A0A0W0G281_MONRR</name>
<dbReference type="Proteomes" id="UP000054988">
    <property type="component" value="Unassembled WGS sequence"/>
</dbReference>
<comment type="similarity">
    <text evidence="6">Belongs to the dicarboxylate/amino acid:cation symporter (DAACS) (TC 2.A.23) family.</text>
</comment>